<evidence type="ECO:0000256" key="5">
    <source>
        <dbReference type="PROSITE-ProRule" id="PRU00339"/>
    </source>
</evidence>
<keyword evidence="3" id="KW-0201">Cytochrome c-type biogenesis</keyword>
<dbReference type="RefSeq" id="WP_089412253.1">
    <property type="nucleotide sequence ID" value="NZ_FZQA01000003.1"/>
</dbReference>
<evidence type="ECO:0000256" key="1">
    <source>
        <dbReference type="ARBA" id="ARBA00004196"/>
    </source>
</evidence>
<organism evidence="8 9">
    <name type="scientific">Amphiplicatus metriothermophilus</name>
    <dbReference type="NCBI Taxonomy" id="1519374"/>
    <lineage>
        <taxon>Bacteria</taxon>
        <taxon>Pseudomonadati</taxon>
        <taxon>Pseudomonadota</taxon>
        <taxon>Alphaproteobacteria</taxon>
        <taxon>Parvularculales</taxon>
        <taxon>Parvularculaceae</taxon>
        <taxon>Amphiplicatus</taxon>
    </lineage>
</organism>
<dbReference type="InterPro" id="IPR019734">
    <property type="entry name" value="TPR_rpt"/>
</dbReference>
<keyword evidence="6" id="KW-0812">Transmembrane</keyword>
<reference evidence="8 9" key="1">
    <citation type="submission" date="2017-07" db="EMBL/GenBank/DDBJ databases">
        <authorList>
            <person name="Sun Z.S."/>
            <person name="Albrecht U."/>
            <person name="Echele G."/>
            <person name="Lee C.C."/>
        </authorList>
    </citation>
    <scope>NUCLEOTIDE SEQUENCE [LARGE SCALE GENOMIC DNA]</scope>
    <source>
        <strain evidence="8 9">CGMCC 1.12710</strain>
    </source>
</reference>
<dbReference type="PROSITE" id="PS50005">
    <property type="entry name" value="TPR"/>
    <property type="match status" value="1"/>
</dbReference>
<dbReference type="SMART" id="SM00028">
    <property type="entry name" value="TPR"/>
    <property type="match status" value="3"/>
</dbReference>
<dbReference type="EMBL" id="FZQA01000003">
    <property type="protein sequence ID" value="SNT73391.1"/>
    <property type="molecule type" value="Genomic_DNA"/>
</dbReference>
<evidence type="ECO:0000259" key="7">
    <source>
        <dbReference type="Pfam" id="PF23914"/>
    </source>
</evidence>
<sequence length="289" mass="30617">MLWIVIALTTAAACAFLAWPLLRRAPGDEGAPDERDYLVAQLREIERDRAAGALGAAEAEAAALEARRRLLAVSRAQDRAQKAASERARREAPVRPMLALAAAIPLAGAAFYLALGEPARGPAAFKPPAPSSAAQARLDAMSAEERAAMIESMVAGLAARLAEQPDDLEGWIMLGRSYAVLGDAAKSAEAYERAAALDPDDAMLRVAQGRALLALGAEEGREFDPAAREAFEAALRIDPDQPFALYFLGLAARAAGDVDTARAHWEKLLAQMPPDSEEAASLRALIEAL</sequence>
<dbReference type="InterPro" id="IPR056413">
    <property type="entry name" value="TPR_CcmH_CycH"/>
</dbReference>
<keyword evidence="2" id="KW-0677">Repeat</keyword>
<feature type="transmembrane region" description="Helical" evidence="6">
    <location>
        <begin position="97"/>
        <end position="115"/>
    </location>
</feature>
<dbReference type="NCBIfam" id="TIGR03142">
    <property type="entry name" value="cytochro_ccmI"/>
    <property type="match status" value="1"/>
</dbReference>
<keyword evidence="9" id="KW-1185">Reference proteome</keyword>
<dbReference type="Gene3D" id="1.25.40.10">
    <property type="entry name" value="Tetratricopeptide repeat domain"/>
    <property type="match status" value="1"/>
</dbReference>
<evidence type="ECO:0000313" key="8">
    <source>
        <dbReference type="EMBL" id="SNT73391.1"/>
    </source>
</evidence>
<dbReference type="InterPro" id="IPR051263">
    <property type="entry name" value="C-type_cytochrome_biogenesis"/>
</dbReference>
<dbReference type="Proteomes" id="UP000198346">
    <property type="component" value="Unassembled WGS sequence"/>
</dbReference>
<dbReference type="InterPro" id="IPR017560">
    <property type="entry name" value="Cyt_c_biogenesis_CcmI"/>
</dbReference>
<name>A0A239PSX1_9PROT</name>
<dbReference type="GO" id="GO:0005886">
    <property type="term" value="C:plasma membrane"/>
    <property type="evidence" value="ECO:0007669"/>
    <property type="project" value="TreeGrafter"/>
</dbReference>
<dbReference type="InterPro" id="IPR011990">
    <property type="entry name" value="TPR-like_helical_dom_sf"/>
</dbReference>
<protein>
    <submittedName>
        <fullName evidence="8">Cytochrome c-type biogenesis protein CcmI</fullName>
    </submittedName>
</protein>
<evidence type="ECO:0000256" key="3">
    <source>
        <dbReference type="ARBA" id="ARBA00022748"/>
    </source>
</evidence>
<dbReference type="OrthoDB" id="9815847at2"/>
<gene>
    <name evidence="8" type="ORF">SAMN06297382_1788</name>
</gene>
<dbReference type="SUPFAM" id="SSF48452">
    <property type="entry name" value="TPR-like"/>
    <property type="match status" value="1"/>
</dbReference>
<evidence type="ECO:0000313" key="9">
    <source>
        <dbReference type="Proteomes" id="UP000198346"/>
    </source>
</evidence>
<evidence type="ECO:0000256" key="4">
    <source>
        <dbReference type="ARBA" id="ARBA00022803"/>
    </source>
</evidence>
<dbReference type="PANTHER" id="PTHR47870:SF1">
    <property type="entry name" value="CYTOCHROME C-TYPE BIOGENESIS PROTEIN CCMH"/>
    <property type="match status" value="1"/>
</dbReference>
<evidence type="ECO:0000256" key="6">
    <source>
        <dbReference type="SAM" id="Phobius"/>
    </source>
</evidence>
<keyword evidence="6" id="KW-0472">Membrane</keyword>
<keyword evidence="6" id="KW-1133">Transmembrane helix</keyword>
<dbReference type="AlphaFoldDB" id="A0A239PSX1"/>
<dbReference type="GO" id="GO:0030313">
    <property type="term" value="C:cell envelope"/>
    <property type="evidence" value="ECO:0007669"/>
    <property type="project" value="UniProtKB-SubCell"/>
</dbReference>
<comment type="subcellular location">
    <subcellularLocation>
        <location evidence="1">Cell envelope</location>
    </subcellularLocation>
</comment>
<proteinExistence type="predicted"/>
<dbReference type="Pfam" id="PF23914">
    <property type="entry name" value="TPR_CcmH_CycH"/>
    <property type="match status" value="1"/>
</dbReference>
<keyword evidence="4 5" id="KW-0802">TPR repeat</keyword>
<evidence type="ECO:0000256" key="2">
    <source>
        <dbReference type="ARBA" id="ARBA00022737"/>
    </source>
</evidence>
<dbReference type="GO" id="GO:0017004">
    <property type="term" value="P:cytochrome complex assembly"/>
    <property type="evidence" value="ECO:0007669"/>
    <property type="project" value="UniProtKB-KW"/>
</dbReference>
<feature type="repeat" description="TPR" evidence="5">
    <location>
        <begin position="168"/>
        <end position="201"/>
    </location>
</feature>
<feature type="domain" description="Cytochrome c-type biogenesis protein H TPR" evidence="7">
    <location>
        <begin position="150"/>
        <end position="278"/>
    </location>
</feature>
<accession>A0A239PSX1</accession>
<dbReference type="PANTHER" id="PTHR47870">
    <property type="entry name" value="CYTOCHROME C-TYPE BIOGENESIS PROTEIN CCMH"/>
    <property type="match status" value="1"/>
</dbReference>